<evidence type="ECO:0000313" key="3">
    <source>
        <dbReference type="EMBL" id="MDN5212207.1"/>
    </source>
</evidence>
<dbReference type="EMBL" id="JAUJEB010000001">
    <property type="protein sequence ID" value="MDN5212207.1"/>
    <property type="molecule type" value="Genomic_DNA"/>
</dbReference>
<evidence type="ECO:0000313" key="4">
    <source>
        <dbReference type="Proteomes" id="UP001172083"/>
    </source>
</evidence>
<sequence>MKNFMLLLREEIEETQKLPPQEFQELVAAHMNWVQELTEKGIFKGGEGLEYEGKTIKNATRVVSDGPFIETKECVGGYYIIQAADIDAAVEIAKNCPCIKYPGSIEVRAVSVY</sequence>
<organism evidence="3 4">
    <name type="scientific">Agaribacillus aureus</name>
    <dbReference type="NCBI Taxonomy" id="3051825"/>
    <lineage>
        <taxon>Bacteria</taxon>
        <taxon>Pseudomonadati</taxon>
        <taxon>Bacteroidota</taxon>
        <taxon>Cytophagia</taxon>
        <taxon>Cytophagales</taxon>
        <taxon>Splendidivirgaceae</taxon>
        <taxon>Agaribacillus</taxon>
    </lineage>
</organism>
<comment type="caution">
    <text evidence="3">The sequence shown here is derived from an EMBL/GenBank/DDBJ whole genome shotgun (WGS) entry which is preliminary data.</text>
</comment>
<evidence type="ECO:0000256" key="1">
    <source>
        <dbReference type="ARBA" id="ARBA00007689"/>
    </source>
</evidence>
<evidence type="ECO:0000259" key="2">
    <source>
        <dbReference type="Pfam" id="PF03795"/>
    </source>
</evidence>
<dbReference type="Gene3D" id="3.30.70.1060">
    <property type="entry name" value="Dimeric alpha+beta barrel"/>
    <property type="match status" value="1"/>
</dbReference>
<protein>
    <submittedName>
        <fullName evidence="3">YciI family protein</fullName>
    </submittedName>
</protein>
<name>A0ABT8L589_9BACT</name>
<keyword evidence="4" id="KW-1185">Reference proteome</keyword>
<dbReference type="InterPro" id="IPR005545">
    <property type="entry name" value="YCII"/>
</dbReference>
<dbReference type="SUPFAM" id="SSF54909">
    <property type="entry name" value="Dimeric alpha+beta barrel"/>
    <property type="match status" value="1"/>
</dbReference>
<proteinExistence type="inferred from homology"/>
<dbReference type="PANTHER" id="PTHR35174">
    <property type="entry name" value="BLL7171 PROTEIN-RELATED"/>
    <property type="match status" value="1"/>
</dbReference>
<dbReference type="InterPro" id="IPR011008">
    <property type="entry name" value="Dimeric_a/b-barrel"/>
</dbReference>
<dbReference type="Proteomes" id="UP001172083">
    <property type="component" value="Unassembled WGS sequence"/>
</dbReference>
<dbReference type="Pfam" id="PF03795">
    <property type="entry name" value="YCII"/>
    <property type="match status" value="1"/>
</dbReference>
<reference evidence="3" key="1">
    <citation type="submission" date="2023-06" db="EMBL/GenBank/DDBJ databases">
        <title>Genomic of Agaribacillus aureum.</title>
        <authorList>
            <person name="Wang G."/>
        </authorList>
    </citation>
    <scope>NUCLEOTIDE SEQUENCE</scope>
    <source>
        <strain evidence="3">BMA12</strain>
    </source>
</reference>
<accession>A0ABT8L589</accession>
<comment type="similarity">
    <text evidence="1">Belongs to the YciI family.</text>
</comment>
<dbReference type="RefSeq" id="WP_346757529.1">
    <property type="nucleotide sequence ID" value="NZ_JAUJEB010000001.1"/>
</dbReference>
<gene>
    <name evidence="3" type="ORF">QQ020_09100</name>
</gene>
<feature type="domain" description="YCII-related" evidence="2">
    <location>
        <begin position="6"/>
        <end position="111"/>
    </location>
</feature>